<comment type="caution">
    <text evidence="1">The sequence shown here is derived from an EMBL/GenBank/DDBJ whole genome shotgun (WGS) entry which is preliminary data.</text>
</comment>
<reference evidence="1 2" key="1">
    <citation type="submission" date="2022-10" db="EMBL/GenBank/DDBJ databases">
        <title>Luteolibacter arcticus strain CCTCC AB 2014275, whole genome shotgun sequencing project.</title>
        <authorList>
            <person name="Zhao G."/>
            <person name="Shen L."/>
        </authorList>
    </citation>
    <scope>NUCLEOTIDE SEQUENCE [LARGE SCALE GENOMIC DNA]</scope>
    <source>
        <strain evidence="1 2">CCTCC AB 2014275</strain>
    </source>
</reference>
<dbReference type="RefSeq" id="WP_264489414.1">
    <property type="nucleotide sequence ID" value="NZ_JAPDDT010000013.1"/>
</dbReference>
<keyword evidence="2" id="KW-1185">Reference proteome</keyword>
<dbReference type="InterPro" id="IPR019291">
    <property type="entry name" value="Host_attachment_protein"/>
</dbReference>
<sequence length="156" mass="16575">MEPLIILSNLGRVRVLTFLAAGDDPKQQAHLREIPGSRVELRPQSVTKVVTDQAGRSTQSGPVGLAGGMSYGEMHGLETELERQALARIAMEIGDRVTAEGNPRWHLVAPATILPSLKKALSAAVQKTLAGSTAGDLTKLPLAKLEAQLLHNGAMK</sequence>
<accession>A0ABT3GP81</accession>
<dbReference type="Proteomes" id="UP001320876">
    <property type="component" value="Unassembled WGS sequence"/>
</dbReference>
<dbReference type="Pfam" id="PF10116">
    <property type="entry name" value="Host_attach"/>
    <property type="match status" value="1"/>
</dbReference>
<dbReference type="EMBL" id="JAPDDT010000013">
    <property type="protein sequence ID" value="MCW1925307.1"/>
    <property type="molecule type" value="Genomic_DNA"/>
</dbReference>
<protein>
    <submittedName>
        <fullName evidence="1">Host attachment protein</fullName>
    </submittedName>
</protein>
<gene>
    <name evidence="1" type="ORF">OKA05_22295</name>
</gene>
<organism evidence="1 2">
    <name type="scientific">Luteolibacter arcticus</name>
    <dbReference type="NCBI Taxonomy" id="1581411"/>
    <lineage>
        <taxon>Bacteria</taxon>
        <taxon>Pseudomonadati</taxon>
        <taxon>Verrucomicrobiota</taxon>
        <taxon>Verrucomicrobiia</taxon>
        <taxon>Verrucomicrobiales</taxon>
        <taxon>Verrucomicrobiaceae</taxon>
        <taxon>Luteolibacter</taxon>
    </lineage>
</organism>
<evidence type="ECO:0000313" key="1">
    <source>
        <dbReference type="EMBL" id="MCW1925307.1"/>
    </source>
</evidence>
<name>A0ABT3GP81_9BACT</name>
<evidence type="ECO:0000313" key="2">
    <source>
        <dbReference type="Proteomes" id="UP001320876"/>
    </source>
</evidence>
<proteinExistence type="predicted"/>